<evidence type="ECO:0000313" key="1">
    <source>
        <dbReference type="EMBL" id="CAI8742957.1"/>
    </source>
</evidence>
<dbReference type="AlphaFoldDB" id="A0AA35XZF5"/>
<gene>
    <name evidence="1" type="ORF">MCNOR_0498</name>
</gene>
<accession>A0AA35XZF5</accession>
<name>A0AA35XZF5_METCP</name>
<dbReference type="Proteomes" id="UP001158598">
    <property type="component" value="Chromosome"/>
</dbReference>
<sequence length="172" mass="18342">MSYTIQDEVNVDFAAEIRGGCIVFESEAETAKRSLLASDGSVIAEAIAHNGVKVLDKPAARLWFESTGGGEFTRLALESALAETLAGADELLAAAQTPAHVEAVRGMLKSGGWTCYRVAGNDGATTALLLIAIGAQPNEDLEYELPGNPVEIDADDWANAWADFRDRVYILQ</sequence>
<proteinExistence type="predicted"/>
<dbReference type="EMBL" id="OX458332">
    <property type="protein sequence ID" value="CAI8742957.1"/>
    <property type="molecule type" value="Genomic_DNA"/>
</dbReference>
<protein>
    <submittedName>
        <fullName evidence="1">Uncharacterized protein</fullName>
    </submittedName>
</protein>
<dbReference type="RefSeq" id="WP_282213528.1">
    <property type="nucleotide sequence ID" value="NZ_OX458332.1"/>
</dbReference>
<reference evidence="1" key="1">
    <citation type="submission" date="2023-03" db="EMBL/GenBank/DDBJ databases">
        <authorList>
            <person name="Pearce D."/>
        </authorList>
    </citation>
    <scope>NUCLEOTIDE SEQUENCE</scope>
    <source>
        <strain evidence="1">Mc</strain>
    </source>
</reference>
<evidence type="ECO:0000313" key="2">
    <source>
        <dbReference type="Proteomes" id="UP001158598"/>
    </source>
</evidence>
<organism evidence="1 2">
    <name type="scientific">Methylococcus capsulatus</name>
    <dbReference type="NCBI Taxonomy" id="414"/>
    <lineage>
        <taxon>Bacteria</taxon>
        <taxon>Pseudomonadati</taxon>
        <taxon>Pseudomonadota</taxon>
        <taxon>Gammaproteobacteria</taxon>
        <taxon>Methylococcales</taxon>
        <taxon>Methylococcaceae</taxon>
        <taxon>Methylococcus</taxon>
    </lineage>
</organism>